<dbReference type="Proteomes" id="UP001529510">
    <property type="component" value="Unassembled WGS sequence"/>
</dbReference>
<evidence type="ECO:0000256" key="1">
    <source>
        <dbReference type="SAM" id="MobiDB-lite"/>
    </source>
</evidence>
<dbReference type="AlphaFoldDB" id="A0ABD0PZF7"/>
<name>A0ABD0PZF7_CIRMR</name>
<keyword evidence="3" id="KW-1185">Reference proteome</keyword>
<dbReference type="EMBL" id="JAMKFB020000012">
    <property type="protein sequence ID" value="KAL0179231.1"/>
    <property type="molecule type" value="Genomic_DNA"/>
</dbReference>
<sequence>AVWLHPACRKQQLSLRLSTISALGLGIPALPLPKRQLLPAAPVWSAEDPDVHGVPSVSNHRGHPPYPRSSSFPWPVSSQEYSHAPLPSAPAMSQSLQSLSMRDWIDASQSHRHTDFYSLYG</sequence>
<feature type="non-terminal residue" evidence="2">
    <location>
        <position position="1"/>
    </location>
</feature>
<gene>
    <name evidence="2" type="ORF">M9458_024673</name>
</gene>
<feature type="compositionally biased region" description="Polar residues" evidence="1">
    <location>
        <begin position="68"/>
        <end position="81"/>
    </location>
</feature>
<feature type="non-terminal residue" evidence="2">
    <location>
        <position position="121"/>
    </location>
</feature>
<protein>
    <submittedName>
        <fullName evidence="2">Uncharacterized protein</fullName>
    </submittedName>
</protein>
<proteinExistence type="predicted"/>
<reference evidence="2 3" key="1">
    <citation type="submission" date="2024-05" db="EMBL/GenBank/DDBJ databases">
        <title>Genome sequencing and assembly of Indian major carp, Cirrhinus mrigala (Hamilton, 1822).</title>
        <authorList>
            <person name="Mohindra V."/>
            <person name="Chowdhury L.M."/>
            <person name="Lal K."/>
            <person name="Jena J.K."/>
        </authorList>
    </citation>
    <scope>NUCLEOTIDE SEQUENCE [LARGE SCALE GENOMIC DNA]</scope>
    <source>
        <strain evidence="2">CM1030</strain>
        <tissue evidence="2">Blood</tissue>
    </source>
</reference>
<evidence type="ECO:0000313" key="3">
    <source>
        <dbReference type="Proteomes" id="UP001529510"/>
    </source>
</evidence>
<feature type="region of interest" description="Disordered" evidence="1">
    <location>
        <begin position="49"/>
        <end position="92"/>
    </location>
</feature>
<evidence type="ECO:0000313" key="2">
    <source>
        <dbReference type="EMBL" id="KAL0179231.1"/>
    </source>
</evidence>
<organism evidence="2 3">
    <name type="scientific">Cirrhinus mrigala</name>
    <name type="common">Mrigala</name>
    <dbReference type="NCBI Taxonomy" id="683832"/>
    <lineage>
        <taxon>Eukaryota</taxon>
        <taxon>Metazoa</taxon>
        <taxon>Chordata</taxon>
        <taxon>Craniata</taxon>
        <taxon>Vertebrata</taxon>
        <taxon>Euteleostomi</taxon>
        <taxon>Actinopterygii</taxon>
        <taxon>Neopterygii</taxon>
        <taxon>Teleostei</taxon>
        <taxon>Ostariophysi</taxon>
        <taxon>Cypriniformes</taxon>
        <taxon>Cyprinidae</taxon>
        <taxon>Labeoninae</taxon>
        <taxon>Labeonini</taxon>
        <taxon>Cirrhinus</taxon>
    </lineage>
</organism>
<comment type="caution">
    <text evidence="2">The sequence shown here is derived from an EMBL/GenBank/DDBJ whole genome shotgun (WGS) entry which is preliminary data.</text>
</comment>
<accession>A0ABD0PZF7</accession>